<dbReference type="RefSeq" id="WP_116025440.1">
    <property type="nucleotide sequence ID" value="NZ_QTTT01000001.1"/>
</dbReference>
<comment type="caution">
    <text evidence="1">The sequence shown here is derived from an EMBL/GenBank/DDBJ whole genome shotgun (WGS) entry which is preliminary data.</text>
</comment>
<reference evidence="1 2" key="1">
    <citation type="submission" date="2018-08" db="EMBL/GenBank/DDBJ databases">
        <title>Sequencing the genomes of 1000 actinobacteria strains.</title>
        <authorList>
            <person name="Klenk H.-P."/>
        </authorList>
    </citation>
    <scope>NUCLEOTIDE SEQUENCE [LARGE SCALE GENOMIC DNA]</scope>
    <source>
        <strain evidence="1 2">DSM 43927</strain>
    </source>
</reference>
<dbReference type="AlphaFoldDB" id="A0A3D9SWE1"/>
<gene>
    <name evidence="1" type="ORF">DFJ69_5799</name>
</gene>
<accession>A0A3D9SWE1</accession>
<name>A0A3D9SWE1_9ACTN</name>
<dbReference type="Proteomes" id="UP000256661">
    <property type="component" value="Unassembled WGS sequence"/>
</dbReference>
<keyword evidence="2" id="KW-1185">Reference proteome</keyword>
<protein>
    <submittedName>
        <fullName evidence="1">Uncharacterized protein</fullName>
    </submittedName>
</protein>
<proteinExistence type="predicted"/>
<evidence type="ECO:0000313" key="2">
    <source>
        <dbReference type="Proteomes" id="UP000256661"/>
    </source>
</evidence>
<dbReference type="EMBL" id="QTTT01000001">
    <property type="protein sequence ID" value="REF00270.1"/>
    <property type="molecule type" value="Genomic_DNA"/>
</dbReference>
<organism evidence="1 2">
    <name type="scientific">Thermomonospora umbrina</name>
    <dbReference type="NCBI Taxonomy" id="111806"/>
    <lineage>
        <taxon>Bacteria</taxon>
        <taxon>Bacillati</taxon>
        <taxon>Actinomycetota</taxon>
        <taxon>Actinomycetes</taxon>
        <taxon>Streptosporangiales</taxon>
        <taxon>Thermomonosporaceae</taxon>
        <taxon>Thermomonospora</taxon>
    </lineage>
</organism>
<evidence type="ECO:0000313" key="1">
    <source>
        <dbReference type="EMBL" id="REF00270.1"/>
    </source>
</evidence>
<sequence length="150" mass="16860">MNRHLRCISATPSARDRRDASEIVDGAIERRRFHDDGTLADTRWNGWRLDAAHQQFVLESDDGHITYAVDLLRCDQSAAVLDAVTQAAVRDWSPRFDGARVVAGLVFAFDDVIGLQANVCGWGVDQVLSGLRIRERIYEFVRRFEGGARS</sequence>